<evidence type="ECO:0000313" key="6">
    <source>
        <dbReference type="EMBL" id="QQD18252.1"/>
    </source>
</evidence>
<dbReference type="Proteomes" id="UP000596063">
    <property type="component" value="Chromosome"/>
</dbReference>
<gene>
    <name evidence="6" type="ORF">I6N98_18260</name>
</gene>
<keyword evidence="3" id="KW-0862">Zinc</keyword>
<evidence type="ECO:0000256" key="3">
    <source>
        <dbReference type="ARBA" id="ARBA00022833"/>
    </source>
</evidence>
<dbReference type="RefSeq" id="WP_198569750.1">
    <property type="nucleotide sequence ID" value="NZ_CP066167.1"/>
</dbReference>
<evidence type="ECO:0000259" key="5">
    <source>
        <dbReference type="PROSITE" id="PS51891"/>
    </source>
</evidence>
<dbReference type="InterPro" id="IPR011057">
    <property type="entry name" value="Mss4-like_sf"/>
</dbReference>
<keyword evidence="4" id="KW-0456">Lyase</keyword>
<protein>
    <submittedName>
        <fullName evidence="6">GFA family protein</fullName>
    </submittedName>
</protein>
<proteinExistence type="inferred from homology"/>
<dbReference type="Gene3D" id="3.90.1590.10">
    <property type="entry name" value="glutathione-dependent formaldehyde- activating enzyme (gfa)"/>
    <property type="match status" value="1"/>
</dbReference>
<dbReference type="PANTHER" id="PTHR33337">
    <property type="entry name" value="GFA DOMAIN-CONTAINING PROTEIN"/>
    <property type="match status" value="1"/>
</dbReference>
<organism evidence="6 7">
    <name type="scientific">Spongiibacter nanhainus</name>
    <dbReference type="NCBI Taxonomy" id="2794344"/>
    <lineage>
        <taxon>Bacteria</taxon>
        <taxon>Pseudomonadati</taxon>
        <taxon>Pseudomonadota</taxon>
        <taxon>Gammaproteobacteria</taxon>
        <taxon>Cellvibrionales</taxon>
        <taxon>Spongiibacteraceae</taxon>
        <taxon>Spongiibacter</taxon>
    </lineage>
</organism>
<dbReference type="AlphaFoldDB" id="A0A7T4R0V2"/>
<dbReference type="PROSITE" id="PS51891">
    <property type="entry name" value="CENP_V_GFA"/>
    <property type="match status" value="1"/>
</dbReference>
<evidence type="ECO:0000256" key="1">
    <source>
        <dbReference type="ARBA" id="ARBA00005495"/>
    </source>
</evidence>
<dbReference type="EMBL" id="CP066167">
    <property type="protein sequence ID" value="QQD18252.1"/>
    <property type="molecule type" value="Genomic_DNA"/>
</dbReference>
<sequence>MTASTHQCICGCGQTAFTVSAPALFRIYCHCTICQRFNDAPFADVLIFKRDDVVLPAAEAVSFDTYKPPPNVQRGKCASCGVPAVELFDIPLLPKLVMVPAGMFGFQDSLPDAAMHLFYDKRQADIDDALPKYSGFLPSQWAILSQLWSARRRAQ</sequence>
<accession>A0A7T4R0V2</accession>
<reference evidence="6 7" key="1">
    <citation type="submission" date="2020-12" db="EMBL/GenBank/DDBJ databases">
        <authorList>
            <person name="Shan Y."/>
        </authorList>
    </citation>
    <scope>NUCLEOTIDE SEQUENCE [LARGE SCALE GENOMIC DNA]</scope>
    <source>
        <strain evidence="7">csc3.9</strain>
    </source>
</reference>
<evidence type="ECO:0000313" key="7">
    <source>
        <dbReference type="Proteomes" id="UP000596063"/>
    </source>
</evidence>
<comment type="similarity">
    <text evidence="1">Belongs to the Gfa family.</text>
</comment>
<evidence type="ECO:0000256" key="4">
    <source>
        <dbReference type="ARBA" id="ARBA00023239"/>
    </source>
</evidence>
<dbReference type="KEGG" id="snan:I6N98_18260"/>
<evidence type="ECO:0000256" key="2">
    <source>
        <dbReference type="ARBA" id="ARBA00022723"/>
    </source>
</evidence>
<dbReference type="SUPFAM" id="SSF51316">
    <property type="entry name" value="Mss4-like"/>
    <property type="match status" value="1"/>
</dbReference>
<keyword evidence="7" id="KW-1185">Reference proteome</keyword>
<dbReference type="GO" id="GO:0046872">
    <property type="term" value="F:metal ion binding"/>
    <property type="evidence" value="ECO:0007669"/>
    <property type="project" value="UniProtKB-KW"/>
</dbReference>
<feature type="domain" description="CENP-V/GFA" evidence="5">
    <location>
        <begin position="1"/>
        <end position="120"/>
    </location>
</feature>
<dbReference type="InterPro" id="IPR006913">
    <property type="entry name" value="CENP-V/GFA"/>
</dbReference>
<keyword evidence="2" id="KW-0479">Metal-binding</keyword>
<dbReference type="PANTHER" id="PTHR33337:SF40">
    <property type="entry name" value="CENP-V_GFA DOMAIN-CONTAINING PROTEIN-RELATED"/>
    <property type="match status" value="1"/>
</dbReference>
<dbReference type="GO" id="GO:0016846">
    <property type="term" value="F:carbon-sulfur lyase activity"/>
    <property type="evidence" value="ECO:0007669"/>
    <property type="project" value="InterPro"/>
</dbReference>
<name>A0A7T4R0V2_9GAMM</name>
<dbReference type="Pfam" id="PF04828">
    <property type="entry name" value="GFA"/>
    <property type="match status" value="1"/>
</dbReference>